<accession>A0A839AI46</accession>
<dbReference type="GO" id="GO:0016787">
    <property type="term" value="F:hydrolase activity"/>
    <property type="evidence" value="ECO:0007669"/>
    <property type="project" value="UniProtKB-KW"/>
</dbReference>
<dbReference type="Gene3D" id="3.40.50.1820">
    <property type="entry name" value="alpha/beta hydrolase"/>
    <property type="match status" value="1"/>
</dbReference>
<dbReference type="SUPFAM" id="SSF53474">
    <property type="entry name" value="alpha/beta-Hydrolases"/>
    <property type="match status" value="1"/>
</dbReference>
<name>A0A839AI46_9HYPH</name>
<dbReference type="PRINTS" id="PR00111">
    <property type="entry name" value="ABHYDROLASE"/>
</dbReference>
<sequence>MTPLVLVPGLLCTEALYAPQIAALADRPILIADHRQHDTIEAIARDILGNAPERFALAGLSMGGYIALEIMRLAPERVERLALLDTTARPDVPAQTETRLRLIEITENGNFERVAPMLFPAFVHDNRLEDETLRRIVTDMALETGPAAFIRQQRAIMARDDARPRLGAIACPTLVLVGDGDKLTPPDRSQEIHHGIAGSRLEIIADCGHLSTLEKPKAVTSALLAWLA</sequence>
<evidence type="ECO:0000313" key="3">
    <source>
        <dbReference type="Proteomes" id="UP000541109"/>
    </source>
</evidence>
<dbReference type="AlphaFoldDB" id="A0A839AI46"/>
<dbReference type="PANTHER" id="PTHR43798">
    <property type="entry name" value="MONOACYLGLYCEROL LIPASE"/>
    <property type="match status" value="1"/>
</dbReference>
<evidence type="ECO:0000259" key="1">
    <source>
        <dbReference type="Pfam" id="PF00561"/>
    </source>
</evidence>
<protein>
    <submittedName>
        <fullName evidence="2">Alpha/beta fold hydrolase</fullName>
    </submittedName>
</protein>
<dbReference type="InterPro" id="IPR050266">
    <property type="entry name" value="AB_hydrolase_sf"/>
</dbReference>
<dbReference type="InterPro" id="IPR029058">
    <property type="entry name" value="AB_hydrolase_fold"/>
</dbReference>
<dbReference type="Pfam" id="PF00561">
    <property type="entry name" value="Abhydrolase_1"/>
    <property type="match status" value="1"/>
</dbReference>
<dbReference type="PANTHER" id="PTHR43798:SF29">
    <property type="entry name" value="AB HYDROLASE-1 DOMAIN-CONTAINING PROTEIN"/>
    <property type="match status" value="1"/>
</dbReference>
<reference evidence="2 3" key="1">
    <citation type="submission" date="2020-07" db="EMBL/GenBank/DDBJ databases">
        <title>Stappia sp., F7233, whole genome shotgun sequencing project.</title>
        <authorList>
            <person name="Jiang S."/>
            <person name="Liu Z.W."/>
            <person name="Du Z.J."/>
        </authorList>
    </citation>
    <scope>NUCLEOTIDE SEQUENCE [LARGE SCALE GENOMIC DNA]</scope>
    <source>
        <strain evidence="2 3">F7233</strain>
    </source>
</reference>
<dbReference type="InterPro" id="IPR000073">
    <property type="entry name" value="AB_hydrolase_1"/>
</dbReference>
<proteinExistence type="predicted"/>
<gene>
    <name evidence="2" type="ORF">H2509_16330</name>
</gene>
<dbReference type="RefSeq" id="WP_182167213.1">
    <property type="nucleotide sequence ID" value="NZ_JACFXV010000063.1"/>
</dbReference>
<comment type="caution">
    <text evidence="2">The sequence shown here is derived from an EMBL/GenBank/DDBJ whole genome shotgun (WGS) entry which is preliminary data.</text>
</comment>
<keyword evidence="3" id="KW-1185">Reference proteome</keyword>
<feature type="domain" description="AB hydrolase-1" evidence="1">
    <location>
        <begin position="43"/>
        <end position="216"/>
    </location>
</feature>
<dbReference type="Proteomes" id="UP000541109">
    <property type="component" value="Unassembled WGS sequence"/>
</dbReference>
<evidence type="ECO:0000313" key="2">
    <source>
        <dbReference type="EMBL" id="MBA5778698.1"/>
    </source>
</evidence>
<keyword evidence="2" id="KW-0378">Hydrolase</keyword>
<organism evidence="2 3">
    <name type="scientific">Stappia albiluteola</name>
    <dbReference type="NCBI Taxonomy" id="2758565"/>
    <lineage>
        <taxon>Bacteria</taxon>
        <taxon>Pseudomonadati</taxon>
        <taxon>Pseudomonadota</taxon>
        <taxon>Alphaproteobacteria</taxon>
        <taxon>Hyphomicrobiales</taxon>
        <taxon>Stappiaceae</taxon>
        <taxon>Stappia</taxon>
    </lineage>
</organism>
<dbReference type="EMBL" id="JACFXV010000063">
    <property type="protein sequence ID" value="MBA5778698.1"/>
    <property type="molecule type" value="Genomic_DNA"/>
</dbReference>